<sequence>MTNAVYSMTVRALSGVVSDRAAEMMLRAVLREQGYAPESVTAGEMQSLLSGPLLERLTLAMPPVQARQTLQRLSAQLAAQYPKAPTLFLEQQPVAAWDDAPEMTGTRWEDLELGADDFEFEDPEYVSAPQGHAFDLGREAEQEELLRSLARVSGVQGVLLCRASGEVVRERALKEGVALGAVVAATALLFQKRSLRLMAAEVGGRTVCMRPLGAFCVAVVAGPSVNVGRLLVELQGLQVSA</sequence>
<proteinExistence type="predicted"/>
<comment type="caution">
    <text evidence="2">The sequence shown here is derived from an EMBL/GenBank/DDBJ whole genome shotgun (WGS) entry which is preliminary data.</text>
</comment>
<organism evidence="2 3">
    <name type="scientific">Deinococcus taklimakanensis</name>
    <dbReference type="NCBI Taxonomy" id="536443"/>
    <lineage>
        <taxon>Bacteria</taxon>
        <taxon>Thermotogati</taxon>
        <taxon>Deinococcota</taxon>
        <taxon>Deinococci</taxon>
        <taxon>Deinococcales</taxon>
        <taxon>Deinococcaceae</taxon>
        <taxon>Deinococcus</taxon>
    </lineage>
</organism>
<reference evidence="3" key="1">
    <citation type="journal article" date="2019" name="Int. J. Syst. Evol. Microbiol.">
        <title>The Global Catalogue of Microorganisms (GCM) 10K type strain sequencing project: providing services to taxonomists for standard genome sequencing and annotation.</title>
        <authorList>
            <consortium name="The Broad Institute Genomics Platform"/>
            <consortium name="The Broad Institute Genome Sequencing Center for Infectious Disease"/>
            <person name="Wu L."/>
            <person name="Ma J."/>
        </authorList>
    </citation>
    <scope>NUCLEOTIDE SEQUENCE [LARGE SCALE GENOMIC DNA]</scope>
    <source>
        <strain evidence="3">KCTC 33842</strain>
    </source>
</reference>
<protein>
    <submittedName>
        <fullName evidence="2">Roadblock/LC7 domain-containing protein</fullName>
    </submittedName>
</protein>
<name>A0ABW5P4N3_9DEIO</name>
<evidence type="ECO:0000259" key="1">
    <source>
        <dbReference type="SMART" id="SM00960"/>
    </source>
</evidence>
<keyword evidence="3" id="KW-1185">Reference proteome</keyword>
<evidence type="ECO:0000313" key="2">
    <source>
        <dbReference type="EMBL" id="MFD2609388.1"/>
    </source>
</evidence>
<dbReference type="SMART" id="SM00960">
    <property type="entry name" value="Robl_LC7"/>
    <property type="match status" value="1"/>
</dbReference>
<dbReference type="EMBL" id="JBHUMK010000036">
    <property type="protein sequence ID" value="MFD2609388.1"/>
    <property type="molecule type" value="Genomic_DNA"/>
</dbReference>
<dbReference type="Proteomes" id="UP001597475">
    <property type="component" value="Unassembled WGS sequence"/>
</dbReference>
<dbReference type="SUPFAM" id="SSF103196">
    <property type="entry name" value="Roadblock/LC7 domain"/>
    <property type="match status" value="1"/>
</dbReference>
<accession>A0ABW5P4N3</accession>
<evidence type="ECO:0000313" key="3">
    <source>
        <dbReference type="Proteomes" id="UP001597475"/>
    </source>
</evidence>
<dbReference type="RefSeq" id="WP_386844726.1">
    <property type="nucleotide sequence ID" value="NZ_JBHUMK010000036.1"/>
</dbReference>
<gene>
    <name evidence="2" type="ORF">ACFSR9_08070</name>
</gene>
<feature type="domain" description="Roadblock/LAMTOR2" evidence="1">
    <location>
        <begin position="142"/>
        <end position="221"/>
    </location>
</feature>
<dbReference type="InterPro" id="IPR004942">
    <property type="entry name" value="Roadblock/LAMTOR2_dom"/>
</dbReference>
<dbReference type="Gene3D" id="3.30.450.30">
    <property type="entry name" value="Dynein light chain 2a, cytoplasmic"/>
    <property type="match status" value="1"/>
</dbReference>